<evidence type="ECO:0000313" key="10">
    <source>
        <dbReference type="Proteomes" id="UP001059844"/>
    </source>
</evidence>
<evidence type="ECO:0000256" key="1">
    <source>
        <dbReference type="ARBA" id="ARBA00004141"/>
    </source>
</evidence>
<keyword evidence="5 7" id="KW-1133">Transmembrane helix</keyword>
<accession>A0ABY5IW49</accession>
<keyword evidence="4 7" id="KW-0812">Transmembrane</keyword>
<feature type="transmembrane region" description="Helical" evidence="7">
    <location>
        <begin position="82"/>
        <end position="105"/>
    </location>
</feature>
<dbReference type="InterPro" id="IPR017475">
    <property type="entry name" value="EPS_sugar_tfrase"/>
</dbReference>
<evidence type="ECO:0000256" key="6">
    <source>
        <dbReference type="ARBA" id="ARBA00023136"/>
    </source>
</evidence>
<dbReference type="EMBL" id="CP101751">
    <property type="protein sequence ID" value="UUC47053.1"/>
    <property type="molecule type" value="Genomic_DNA"/>
</dbReference>
<dbReference type="InterPro" id="IPR003362">
    <property type="entry name" value="Bact_transf"/>
</dbReference>
<feature type="transmembrane region" description="Helical" evidence="7">
    <location>
        <begin position="15"/>
        <end position="36"/>
    </location>
</feature>
<evidence type="ECO:0000259" key="8">
    <source>
        <dbReference type="Pfam" id="PF02397"/>
    </source>
</evidence>
<evidence type="ECO:0000256" key="3">
    <source>
        <dbReference type="ARBA" id="ARBA00022679"/>
    </source>
</evidence>
<comment type="subcellular location">
    <subcellularLocation>
        <location evidence="1">Membrane</location>
        <topology evidence="1">Multi-pass membrane protein</topology>
    </subcellularLocation>
</comment>
<feature type="transmembrane region" description="Helical" evidence="7">
    <location>
        <begin position="111"/>
        <end position="132"/>
    </location>
</feature>
<dbReference type="Gene3D" id="3.40.50.720">
    <property type="entry name" value="NAD(P)-binding Rossmann-like Domain"/>
    <property type="match status" value="1"/>
</dbReference>
<dbReference type="NCBIfam" id="TIGR03025">
    <property type="entry name" value="EPS_sugtrans"/>
    <property type="match status" value="1"/>
</dbReference>
<keyword evidence="6 7" id="KW-0472">Membrane</keyword>
<feature type="domain" description="Bacterial sugar transferase" evidence="8">
    <location>
        <begin position="277"/>
        <end position="458"/>
    </location>
</feature>
<comment type="similarity">
    <text evidence="2">Belongs to the bacterial sugar transferase family.</text>
</comment>
<dbReference type="Proteomes" id="UP001059844">
    <property type="component" value="Chromosome"/>
</dbReference>
<dbReference type="Pfam" id="PF13727">
    <property type="entry name" value="CoA_binding_3"/>
    <property type="match status" value="1"/>
</dbReference>
<dbReference type="RefSeq" id="WP_256552688.1">
    <property type="nucleotide sequence ID" value="NZ_CP101751.1"/>
</dbReference>
<keyword evidence="3" id="KW-0808">Transferase</keyword>
<dbReference type="PANTHER" id="PTHR30576">
    <property type="entry name" value="COLANIC BIOSYNTHESIS UDP-GLUCOSE LIPID CARRIER TRANSFERASE"/>
    <property type="match status" value="1"/>
</dbReference>
<dbReference type="PANTHER" id="PTHR30576:SF0">
    <property type="entry name" value="UNDECAPRENYL-PHOSPHATE N-ACETYLGALACTOSAMINYL 1-PHOSPHATE TRANSFERASE-RELATED"/>
    <property type="match status" value="1"/>
</dbReference>
<name>A0ABY5IW49_9FLAO</name>
<evidence type="ECO:0000256" key="7">
    <source>
        <dbReference type="SAM" id="Phobius"/>
    </source>
</evidence>
<evidence type="ECO:0000256" key="4">
    <source>
        <dbReference type="ARBA" id="ARBA00022692"/>
    </source>
</evidence>
<feature type="transmembrane region" description="Helical" evidence="7">
    <location>
        <begin position="281"/>
        <end position="304"/>
    </location>
</feature>
<proteinExistence type="inferred from homology"/>
<evidence type="ECO:0000256" key="2">
    <source>
        <dbReference type="ARBA" id="ARBA00006464"/>
    </source>
</evidence>
<sequence>MSSKKIHFEISERKLLLRLMDVVTVFAALYLLSFYFHFDYFSFKDSSIASILFLGIYLNLFGTIFEMYNLQVASNQFQMVKSVILTACFTVFFYLLTPVFTPFLPSNRLQIIYFFFAILSSLFAWRFFYLHFLASNRFVKRVVFVCSRDGISQLALELGKADPHYEIAGFVSSENTADENRNKSDFQEIDFSELEYFVKKHSVAEVVIALKETKSIAPDLYQQLLNLLEKGIVIREYMQVYEQATQRLPILYAEKDFYKLFPFSRSNQNRLYLIMVRGFEILFSVLGLLLGCLLLPIVCIGNLISNKGPLFYTQERVGKNGIPFRIYKLRSMIINAEQDGAVFAKANDVRVTPFGKFLRRSRIDEFPQFINVLKGDMAVIGPRPERQVFVKEISEKMPFYEIRHIIKPGLTGWAQVNYSYGENIEDSMVKLQYDLYYIKHRSIFLDVNIIFKTLSTVLFFRGQ</sequence>
<evidence type="ECO:0000256" key="5">
    <source>
        <dbReference type="ARBA" id="ARBA00022989"/>
    </source>
</evidence>
<gene>
    <name evidence="9" type="ORF">NOX80_07585</name>
</gene>
<dbReference type="Pfam" id="PF02397">
    <property type="entry name" value="Bac_transf"/>
    <property type="match status" value="1"/>
</dbReference>
<protein>
    <submittedName>
        <fullName evidence="9">Exopolysaccharide biosynthesis polyprenyl glycosylphosphotransferase</fullName>
    </submittedName>
</protein>
<evidence type="ECO:0000313" key="9">
    <source>
        <dbReference type="EMBL" id="UUC47053.1"/>
    </source>
</evidence>
<reference evidence="9" key="1">
    <citation type="submission" date="2022-07" db="EMBL/GenBank/DDBJ databases">
        <title>Isolation, identification, and degradation of a PFOSA degrading strain from sewage treatment plant.</title>
        <authorList>
            <person name="Zhang L."/>
            <person name="Huo Y."/>
        </authorList>
    </citation>
    <scope>NUCLEOTIDE SEQUENCE</scope>
    <source>
        <strain evidence="9">C1</strain>
    </source>
</reference>
<organism evidence="9 10">
    <name type="scientific">Flavobacterium cerinum</name>
    <dbReference type="NCBI Taxonomy" id="2502784"/>
    <lineage>
        <taxon>Bacteria</taxon>
        <taxon>Pseudomonadati</taxon>
        <taxon>Bacteroidota</taxon>
        <taxon>Flavobacteriia</taxon>
        <taxon>Flavobacteriales</taxon>
        <taxon>Flavobacteriaceae</taxon>
        <taxon>Flavobacterium</taxon>
    </lineage>
</organism>
<feature type="transmembrane region" description="Helical" evidence="7">
    <location>
        <begin position="48"/>
        <end position="70"/>
    </location>
</feature>
<keyword evidence="10" id="KW-1185">Reference proteome</keyword>